<proteinExistence type="predicted"/>
<keyword evidence="3" id="KW-1185">Reference proteome</keyword>
<name>A0ABR3EJA6_9AGAR</name>
<protein>
    <submittedName>
        <fullName evidence="2">Uncharacterized protein</fullName>
    </submittedName>
</protein>
<evidence type="ECO:0000313" key="2">
    <source>
        <dbReference type="EMBL" id="KAL0562938.1"/>
    </source>
</evidence>
<dbReference type="EMBL" id="JBAHYK010004208">
    <property type="protein sequence ID" value="KAL0562938.1"/>
    <property type="molecule type" value="Genomic_DNA"/>
</dbReference>
<accession>A0ABR3EJA6</accession>
<reference evidence="2 3" key="1">
    <citation type="submission" date="2024-02" db="EMBL/GenBank/DDBJ databases">
        <title>A draft genome for the cacao thread blight pathogen Marasmius crinis-equi.</title>
        <authorList>
            <person name="Cohen S.P."/>
            <person name="Baruah I.K."/>
            <person name="Amoako-Attah I."/>
            <person name="Bukari Y."/>
            <person name="Meinhardt L.W."/>
            <person name="Bailey B.A."/>
        </authorList>
    </citation>
    <scope>NUCLEOTIDE SEQUENCE [LARGE SCALE GENOMIC DNA]</scope>
    <source>
        <strain evidence="2 3">GH-76</strain>
    </source>
</reference>
<evidence type="ECO:0000256" key="1">
    <source>
        <dbReference type="SAM" id="MobiDB-lite"/>
    </source>
</evidence>
<feature type="compositionally biased region" description="Polar residues" evidence="1">
    <location>
        <begin position="1"/>
        <end position="23"/>
    </location>
</feature>
<gene>
    <name evidence="2" type="ORF">V5O48_019140</name>
</gene>
<evidence type="ECO:0000313" key="3">
    <source>
        <dbReference type="Proteomes" id="UP001465976"/>
    </source>
</evidence>
<comment type="caution">
    <text evidence="2">The sequence shown here is derived from an EMBL/GenBank/DDBJ whole genome shotgun (WGS) entry which is preliminary data.</text>
</comment>
<dbReference type="Proteomes" id="UP001465976">
    <property type="component" value="Unassembled WGS sequence"/>
</dbReference>
<sequence length="204" mass="22130">MSTKPASNVQTSAEDGISSTKGSNPVEPLTRNTIKDMIRDVVAQSLSGTLQESEYDLLDLDILTVDWSSVGTFTVLPSFLQSMCSSCEGDVHDHDREDADTVIVDTTENNGTTTTVESAPKSAGMPSGEDAVWDGARDVNLTSLVFRKVMDELTRGVKGQGMSYQVSADDARAVFAEKIGDHEVEVVYDKLVSFDRVANRELFP</sequence>
<feature type="region of interest" description="Disordered" evidence="1">
    <location>
        <begin position="1"/>
        <end position="30"/>
    </location>
</feature>
<organism evidence="2 3">
    <name type="scientific">Marasmius crinis-equi</name>
    <dbReference type="NCBI Taxonomy" id="585013"/>
    <lineage>
        <taxon>Eukaryota</taxon>
        <taxon>Fungi</taxon>
        <taxon>Dikarya</taxon>
        <taxon>Basidiomycota</taxon>
        <taxon>Agaricomycotina</taxon>
        <taxon>Agaricomycetes</taxon>
        <taxon>Agaricomycetidae</taxon>
        <taxon>Agaricales</taxon>
        <taxon>Marasmiineae</taxon>
        <taxon>Marasmiaceae</taxon>
        <taxon>Marasmius</taxon>
    </lineage>
</organism>